<gene>
    <name evidence="8" type="primary">pagO</name>
    <name evidence="8" type="ORF">GCM10011387_09990</name>
</gene>
<sequence length="298" mass="32984">MISKKLDVKLALAMLGVAVIWGTTYLGIRIAVHSIPPWFVTAIRQSCASLILLVYLLKRGELVWISWPHARRQMLLSLLMIVVANGLTTLAEKNISSGLASLLNSLSPLCVFIGSVAIGIQKPSIKGIVGVMLGLLGVGFIFRDGLQDFLDPEYRQGIMIMGLAVTGWSVGTIYIKKHTHKTPNIFLDLFYQFVFSAVVQLMLAFIFSGDTDVKTWEMPSMAAVLYLGVFGSVLGFFCYHYVLKRVTAIQASILSYFNTIIAIFLGWLILSEQITIDLLFATVLIIAGVFITNYTKKY</sequence>
<name>A0A916U5G5_9SPHI</name>
<feature type="domain" description="EamA" evidence="7">
    <location>
        <begin position="11"/>
        <end position="142"/>
    </location>
</feature>
<evidence type="ECO:0000256" key="3">
    <source>
        <dbReference type="ARBA" id="ARBA00022692"/>
    </source>
</evidence>
<evidence type="ECO:0000313" key="8">
    <source>
        <dbReference type="EMBL" id="GGC58326.1"/>
    </source>
</evidence>
<reference evidence="8" key="2">
    <citation type="submission" date="2020-09" db="EMBL/GenBank/DDBJ databases">
        <authorList>
            <person name="Sun Q."/>
            <person name="Zhou Y."/>
        </authorList>
    </citation>
    <scope>NUCLEOTIDE SEQUENCE</scope>
    <source>
        <strain evidence="8">CGMCC 1.15343</strain>
    </source>
</reference>
<dbReference type="GO" id="GO:0005886">
    <property type="term" value="C:plasma membrane"/>
    <property type="evidence" value="ECO:0007669"/>
    <property type="project" value="UniProtKB-SubCell"/>
</dbReference>
<dbReference type="Pfam" id="PF00892">
    <property type="entry name" value="EamA"/>
    <property type="match status" value="2"/>
</dbReference>
<evidence type="ECO:0000256" key="4">
    <source>
        <dbReference type="ARBA" id="ARBA00022989"/>
    </source>
</evidence>
<proteinExistence type="predicted"/>
<evidence type="ECO:0000259" key="7">
    <source>
        <dbReference type="Pfam" id="PF00892"/>
    </source>
</evidence>
<feature type="transmembrane region" description="Helical" evidence="6">
    <location>
        <begin position="220"/>
        <end position="241"/>
    </location>
</feature>
<feature type="transmembrane region" description="Helical" evidence="6">
    <location>
        <begin position="73"/>
        <end position="91"/>
    </location>
</feature>
<comment type="caution">
    <text evidence="8">The sequence shown here is derived from an EMBL/GenBank/DDBJ whole genome shotgun (WGS) entry which is preliminary data.</text>
</comment>
<dbReference type="InterPro" id="IPR050638">
    <property type="entry name" value="AA-Vitamin_Transporters"/>
</dbReference>
<dbReference type="AlphaFoldDB" id="A0A916U5G5"/>
<feature type="transmembrane region" description="Helical" evidence="6">
    <location>
        <begin position="276"/>
        <end position="295"/>
    </location>
</feature>
<evidence type="ECO:0000256" key="2">
    <source>
        <dbReference type="ARBA" id="ARBA00022475"/>
    </source>
</evidence>
<feature type="transmembrane region" description="Helical" evidence="6">
    <location>
        <begin position="187"/>
        <end position="208"/>
    </location>
</feature>
<reference evidence="8" key="1">
    <citation type="journal article" date="2014" name="Int. J. Syst. Evol. Microbiol.">
        <title>Complete genome sequence of Corynebacterium casei LMG S-19264T (=DSM 44701T), isolated from a smear-ripened cheese.</title>
        <authorList>
            <consortium name="US DOE Joint Genome Institute (JGI-PGF)"/>
            <person name="Walter F."/>
            <person name="Albersmeier A."/>
            <person name="Kalinowski J."/>
            <person name="Ruckert C."/>
        </authorList>
    </citation>
    <scope>NUCLEOTIDE SEQUENCE</scope>
    <source>
        <strain evidence="8">CGMCC 1.15343</strain>
    </source>
</reference>
<feature type="transmembrane region" description="Helical" evidence="6">
    <location>
        <begin position="154"/>
        <end position="175"/>
    </location>
</feature>
<feature type="transmembrane region" description="Helical" evidence="6">
    <location>
        <begin position="12"/>
        <end position="32"/>
    </location>
</feature>
<evidence type="ECO:0000313" key="9">
    <source>
        <dbReference type="Proteomes" id="UP000651668"/>
    </source>
</evidence>
<keyword evidence="2" id="KW-1003">Cell membrane</keyword>
<feature type="transmembrane region" description="Helical" evidence="6">
    <location>
        <begin position="97"/>
        <end position="118"/>
    </location>
</feature>
<dbReference type="EMBL" id="BMIL01000003">
    <property type="protein sequence ID" value="GGC58326.1"/>
    <property type="molecule type" value="Genomic_DNA"/>
</dbReference>
<organism evidence="8 9">
    <name type="scientific">Pedobacter quisquiliarum</name>
    <dbReference type="NCBI Taxonomy" id="1834438"/>
    <lineage>
        <taxon>Bacteria</taxon>
        <taxon>Pseudomonadati</taxon>
        <taxon>Bacteroidota</taxon>
        <taxon>Sphingobacteriia</taxon>
        <taxon>Sphingobacteriales</taxon>
        <taxon>Sphingobacteriaceae</taxon>
        <taxon>Pedobacter</taxon>
    </lineage>
</organism>
<evidence type="ECO:0000256" key="1">
    <source>
        <dbReference type="ARBA" id="ARBA00004651"/>
    </source>
</evidence>
<dbReference type="PANTHER" id="PTHR32322">
    <property type="entry name" value="INNER MEMBRANE TRANSPORTER"/>
    <property type="match status" value="1"/>
</dbReference>
<dbReference type="Gene3D" id="1.10.3730.20">
    <property type="match status" value="1"/>
</dbReference>
<protein>
    <submittedName>
        <fullName evidence="8">DMT transporter permease</fullName>
    </submittedName>
</protein>
<dbReference type="Proteomes" id="UP000651668">
    <property type="component" value="Unassembled WGS sequence"/>
</dbReference>
<feature type="domain" description="EamA" evidence="7">
    <location>
        <begin position="157"/>
        <end position="293"/>
    </location>
</feature>
<dbReference type="RefSeq" id="WP_229663521.1">
    <property type="nucleotide sequence ID" value="NZ_BMIL01000003.1"/>
</dbReference>
<dbReference type="InterPro" id="IPR000620">
    <property type="entry name" value="EamA_dom"/>
</dbReference>
<evidence type="ECO:0000256" key="6">
    <source>
        <dbReference type="SAM" id="Phobius"/>
    </source>
</evidence>
<evidence type="ECO:0000256" key="5">
    <source>
        <dbReference type="ARBA" id="ARBA00023136"/>
    </source>
</evidence>
<feature type="transmembrane region" description="Helical" evidence="6">
    <location>
        <begin position="38"/>
        <end position="57"/>
    </location>
</feature>
<dbReference type="PANTHER" id="PTHR32322:SF18">
    <property type="entry name" value="S-ADENOSYLMETHIONINE_S-ADENOSYLHOMOCYSTEINE TRANSPORTER"/>
    <property type="match status" value="1"/>
</dbReference>
<dbReference type="SUPFAM" id="SSF103481">
    <property type="entry name" value="Multidrug resistance efflux transporter EmrE"/>
    <property type="match status" value="2"/>
</dbReference>
<comment type="subcellular location">
    <subcellularLocation>
        <location evidence="1">Cell membrane</location>
        <topology evidence="1">Multi-pass membrane protein</topology>
    </subcellularLocation>
</comment>
<keyword evidence="5 6" id="KW-0472">Membrane</keyword>
<feature type="transmembrane region" description="Helical" evidence="6">
    <location>
        <begin position="253"/>
        <end position="270"/>
    </location>
</feature>
<dbReference type="InterPro" id="IPR037185">
    <property type="entry name" value="EmrE-like"/>
</dbReference>
<keyword evidence="4 6" id="KW-1133">Transmembrane helix</keyword>
<keyword evidence="9" id="KW-1185">Reference proteome</keyword>
<feature type="transmembrane region" description="Helical" evidence="6">
    <location>
        <begin position="125"/>
        <end position="142"/>
    </location>
</feature>
<accession>A0A916U5G5</accession>
<keyword evidence="3 6" id="KW-0812">Transmembrane</keyword>